<dbReference type="Proteomes" id="UP000799536">
    <property type="component" value="Unassembled WGS sequence"/>
</dbReference>
<dbReference type="PRINTS" id="PR00755">
    <property type="entry name" value="AFLATOXINBRP"/>
</dbReference>
<feature type="region of interest" description="Disordered" evidence="6">
    <location>
        <begin position="62"/>
        <end position="89"/>
    </location>
</feature>
<organism evidence="8 9">
    <name type="scientific">Delitschia confertaspora ATCC 74209</name>
    <dbReference type="NCBI Taxonomy" id="1513339"/>
    <lineage>
        <taxon>Eukaryota</taxon>
        <taxon>Fungi</taxon>
        <taxon>Dikarya</taxon>
        <taxon>Ascomycota</taxon>
        <taxon>Pezizomycotina</taxon>
        <taxon>Dothideomycetes</taxon>
        <taxon>Pleosporomycetidae</taxon>
        <taxon>Pleosporales</taxon>
        <taxon>Delitschiaceae</taxon>
        <taxon>Delitschia</taxon>
    </lineage>
</organism>
<dbReference type="AlphaFoldDB" id="A0A9P4MUW3"/>
<reference evidence="8" key="1">
    <citation type="journal article" date="2020" name="Stud. Mycol.">
        <title>101 Dothideomycetes genomes: a test case for predicting lifestyles and emergence of pathogens.</title>
        <authorList>
            <person name="Haridas S."/>
            <person name="Albert R."/>
            <person name="Binder M."/>
            <person name="Bloem J."/>
            <person name="Labutti K."/>
            <person name="Salamov A."/>
            <person name="Andreopoulos B."/>
            <person name="Baker S."/>
            <person name="Barry K."/>
            <person name="Bills G."/>
            <person name="Bluhm B."/>
            <person name="Cannon C."/>
            <person name="Castanera R."/>
            <person name="Culley D."/>
            <person name="Daum C."/>
            <person name="Ezra D."/>
            <person name="Gonzalez J."/>
            <person name="Henrissat B."/>
            <person name="Kuo A."/>
            <person name="Liang C."/>
            <person name="Lipzen A."/>
            <person name="Lutzoni F."/>
            <person name="Magnuson J."/>
            <person name="Mondo S."/>
            <person name="Nolan M."/>
            <person name="Ohm R."/>
            <person name="Pangilinan J."/>
            <person name="Park H.-J."/>
            <person name="Ramirez L."/>
            <person name="Alfaro M."/>
            <person name="Sun H."/>
            <person name="Tritt A."/>
            <person name="Yoshinaga Y."/>
            <person name="Zwiers L.-H."/>
            <person name="Turgeon B."/>
            <person name="Goodwin S."/>
            <person name="Spatafora J."/>
            <person name="Crous P."/>
            <person name="Grigoriev I."/>
        </authorList>
    </citation>
    <scope>NUCLEOTIDE SEQUENCE</scope>
    <source>
        <strain evidence="8">ATCC 74209</strain>
    </source>
</reference>
<dbReference type="PROSITE" id="PS50048">
    <property type="entry name" value="ZN2_CY6_FUNGAL_2"/>
    <property type="match status" value="1"/>
</dbReference>
<dbReference type="InterPro" id="IPR036864">
    <property type="entry name" value="Zn2-C6_fun-type_DNA-bd_sf"/>
</dbReference>
<sequence>MTMTDITSQTVRIPRQPKLRSSCDECGAAKLKCDRGQPECGRCISLGLLCVYGVSRKMGKPSRRRLQIPGTPAGGVPVIPTGNVGSQQDREEINGRRPIDGFSNNFRTSIDSIDSLHSDLFGSVLPDYFPSLEFGDGSNIDLGHTSTLSSTDFEGYATPTTQTDHSHNQVNEKNYFESALLALSGSNKGHDCFREAHETLGSLSFDSLHNVHSLPQTPPASASTMTSNAQGVPLDHVLRLNREASERLGRLLTCSCAASPHIALLHASIICRILIWYEQGVSSTQSTASVVLDTTSLQLPLTEFSPCSGSGSSGGGSAWSSAAASTFNTGGETTPILTGLSVAPARMALGSFNIDDLRVQAALKIQLLLGEMRRVSRLIDQFTSHNTGASNSNGSTFGGVEGLYQNLDTWLRGEHSRIANTMRSELRAEIQTEQ</sequence>
<accession>A0A9P4MUW3</accession>
<dbReference type="Pfam" id="PF00172">
    <property type="entry name" value="Zn_clus"/>
    <property type="match status" value="1"/>
</dbReference>
<proteinExistence type="predicted"/>
<dbReference type="PANTHER" id="PTHR31069">
    <property type="entry name" value="OLEATE-ACTIVATED TRANSCRIPTION FACTOR 1-RELATED"/>
    <property type="match status" value="1"/>
</dbReference>
<evidence type="ECO:0000313" key="9">
    <source>
        <dbReference type="Proteomes" id="UP000799536"/>
    </source>
</evidence>
<keyword evidence="3" id="KW-0238">DNA-binding</keyword>
<dbReference type="InterPro" id="IPR050675">
    <property type="entry name" value="OAF3"/>
</dbReference>
<protein>
    <recommendedName>
        <fullName evidence="7">Zn(2)-C6 fungal-type domain-containing protein</fullName>
    </recommendedName>
</protein>
<dbReference type="GO" id="GO:0008270">
    <property type="term" value="F:zinc ion binding"/>
    <property type="evidence" value="ECO:0007669"/>
    <property type="project" value="InterPro"/>
</dbReference>
<dbReference type="Pfam" id="PF08493">
    <property type="entry name" value="AflR"/>
    <property type="match status" value="1"/>
</dbReference>
<keyword evidence="9" id="KW-1185">Reference proteome</keyword>
<evidence type="ECO:0000256" key="2">
    <source>
        <dbReference type="ARBA" id="ARBA00023015"/>
    </source>
</evidence>
<dbReference type="EMBL" id="ML993885">
    <property type="protein sequence ID" value="KAF2204081.1"/>
    <property type="molecule type" value="Genomic_DNA"/>
</dbReference>
<dbReference type="Gene3D" id="4.10.240.10">
    <property type="entry name" value="Zn(2)-C6 fungal-type DNA-binding domain"/>
    <property type="match status" value="1"/>
</dbReference>
<feature type="domain" description="Zn(2)-C6 fungal-type" evidence="7">
    <location>
        <begin position="22"/>
        <end position="52"/>
    </location>
</feature>
<evidence type="ECO:0000256" key="5">
    <source>
        <dbReference type="ARBA" id="ARBA00023242"/>
    </source>
</evidence>
<evidence type="ECO:0000256" key="6">
    <source>
        <dbReference type="SAM" id="MobiDB-lite"/>
    </source>
</evidence>
<name>A0A9P4MUW3_9PLEO</name>
<dbReference type="GO" id="GO:0045122">
    <property type="term" value="P:aflatoxin biosynthetic process"/>
    <property type="evidence" value="ECO:0007669"/>
    <property type="project" value="InterPro"/>
</dbReference>
<dbReference type="GO" id="GO:0003677">
    <property type="term" value="F:DNA binding"/>
    <property type="evidence" value="ECO:0007669"/>
    <property type="project" value="UniProtKB-KW"/>
</dbReference>
<gene>
    <name evidence="8" type="ORF">GQ43DRAFT_461050</name>
</gene>
<dbReference type="InterPro" id="IPR001138">
    <property type="entry name" value="Zn2Cys6_DnaBD"/>
</dbReference>
<keyword evidence="4" id="KW-0804">Transcription</keyword>
<evidence type="ECO:0000256" key="3">
    <source>
        <dbReference type="ARBA" id="ARBA00023125"/>
    </source>
</evidence>
<keyword evidence="2" id="KW-0805">Transcription regulation</keyword>
<evidence type="ECO:0000256" key="1">
    <source>
        <dbReference type="ARBA" id="ARBA00022723"/>
    </source>
</evidence>
<keyword evidence="5" id="KW-0539">Nucleus</keyword>
<dbReference type="SMART" id="SM00066">
    <property type="entry name" value="GAL4"/>
    <property type="match status" value="1"/>
</dbReference>
<evidence type="ECO:0000259" key="7">
    <source>
        <dbReference type="PROSITE" id="PS50048"/>
    </source>
</evidence>
<dbReference type="PANTHER" id="PTHR31069:SF31">
    <property type="entry name" value="MONODICTYPHENONE CLUSTER TRANSCRIPTION FACTOR-RELATED"/>
    <property type="match status" value="1"/>
</dbReference>
<dbReference type="OrthoDB" id="2328572at2759"/>
<dbReference type="CDD" id="cd00067">
    <property type="entry name" value="GAL4"/>
    <property type="match status" value="1"/>
</dbReference>
<comment type="caution">
    <text evidence="8">The sequence shown here is derived from an EMBL/GenBank/DDBJ whole genome shotgun (WGS) entry which is preliminary data.</text>
</comment>
<evidence type="ECO:0000313" key="8">
    <source>
        <dbReference type="EMBL" id="KAF2204081.1"/>
    </source>
</evidence>
<dbReference type="GO" id="GO:0005634">
    <property type="term" value="C:nucleus"/>
    <property type="evidence" value="ECO:0007669"/>
    <property type="project" value="InterPro"/>
</dbReference>
<dbReference type="SUPFAM" id="SSF57701">
    <property type="entry name" value="Zn2/Cys6 DNA-binding domain"/>
    <property type="match status" value="1"/>
</dbReference>
<dbReference type="GO" id="GO:0000981">
    <property type="term" value="F:DNA-binding transcription factor activity, RNA polymerase II-specific"/>
    <property type="evidence" value="ECO:0007669"/>
    <property type="project" value="InterPro"/>
</dbReference>
<evidence type="ECO:0000256" key="4">
    <source>
        <dbReference type="ARBA" id="ARBA00023163"/>
    </source>
</evidence>
<dbReference type="InterPro" id="IPR013700">
    <property type="entry name" value="AflR"/>
</dbReference>
<keyword evidence="1" id="KW-0479">Metal-binding</keyword>